<evidence type="ECO:0000313" key="2">
    <source>
        <dbReference type="EMBL" id="KAK7292191.1"/>
    </source>
</evidence>
<comment type="caution">
    <text evidence="2">The sequence shown here is derived from an EMBL/GenBank/DDBJ whole genome shotgun (WGS) entry which is preliminary data.</text>
</comment>
<gene>
    <name evidence="2" type="ORF">RIF29_07959</name>
</gene>
<dbReference type="AlphaFoldDB" id="A0AAN9PBM3"/>
<sequence length="193" mass="20893">MLLLLTPAAIKMNDDVDVDVDEDDHHHHHHHVVHAPLNNNNTNSNSMVVIRDDDECSVFPPINHENLQILSQPQPSPSQSPSPSSSSSSTLSSFSPSDSDASPSLSPSNANAHRLTRGSDFVAWMGMGLTILRSKLFAIVSSFRNRGASQRRALSSFGLPAGAVVITQLLHQIAQMNEILIARHKALAAKVVE</sequence>
<organism evidence="2 3">
    <name type="scientific">Crotalaria pallida</name>
    <name type="common">Smooth rattlebox</name>
    <name type="synonym">Crotalaria striata</name>
    <dbReference type="NCBI Taxonomy" id="3830"/>
    <lineage>
        <taxon>Eukaryota</taxon>
        <taxon>Viridiplantae</taxon>
        <taxon>Streptophyta</taxon>
        <taxon>Embryophyta</taxon>
        <taxon>Tracheophyta</taxon>
        <taxon>Spermatophyta</taxon>
        <taxon>Magnoliopsida</taxon>
        <taxon>eudicotyledons</taxon>
        <taxon>Gunneridae</taxon>
        <taxon>Pentapetalae</taxon>
        <taxon>rosids</taxon>
        <taxon>fabids</taxon>
        <taxon>Fabales</taxon>
        <taxon>Fabaceae</taxon>
        <taxon>Papilionoideae</taxon>
        <taxon>50 kb inversion clade</taxon>
        <taxon>genistoids sensu lato</taxon>
        <taxon>core genistoids</taxon>
        <taxon>Crotalarieae</taxon>
        <taxon>Crotalaria</taxon>
    </lineage>
</organism>
<protein>
    <submittedName>
        <fullName evidence="2">Uncharacterized protein</fullName>
    </submittedName>
</protein>
<feature type="compositionally biased region" description="Low complexity" evidence="1">
    <location>
        <begin position="81"/>
        <end position="108"/>
    </location>
</feature>
<evidence type="ECO:0000256" key="1">
    <source>
        <dbReference type="SAM" id="MobiDB-lite"/>
    </source>
</evidence>
<dbReference type="PANTHER" id="PTHR37206:SF1">
    <property type="entry name" value="TRANSMEMBRANE PROTEIN"/>
    <property type="match status" value="1"/>
</dbReference>
<reference evidence="2 3" key="1">
    <citation type="submission" date="2024-01" db="EMBL/GenBank/DDBJ databases">
        <title>The genomes of 5 underutilized Papilionoideae crops provide insights into root nodulation and disease resistanc.</title>
        <authorList>
            <person name="Yuan L."/>
        </authorList>
    </citation>
    <scope>NUCLEOTIDE SEQUENCE [LARGE SCALE GENOMIC DNA]</scope>
    <source>
        <strain evidence="2">ZHUSHIDOU_FW_LH</strain>
        <tissue evidence="2">Leaf</tissue>
    </source>
</reference>
<name>A0AAN9PBM3_CROPI</name>
<accession>A0AAN9PBM3</accession>
<feature type="region of interest" description="Disordered" evidence="1">
    <location>
        <begin position="21"/>
        <end position="46"/>
    </location>
</feature>
<dbReference type="PANTHER" id="PTHR37206">
    <property type="entry name" value="TRANSMEMBRANE PROTEIN"/>
    <property type="match status" value="1"/>
</dbReference>
<proteinExistence type="predicted"/>
<feature type="region of interest" description="Disordered" evidence="1">
    <location>
        <begin position="69"/>
        <end position="112"/>
    </location>
</feature>
<evidence type="ECO:0000313" key="3">
    <source>
        <dbReference type="Proteomes" id="UP001372338"/>
    </source>
</evidence>
<dbReference type="EMBL" id="JAYWIO010000001">
    <property type="protein sequence ID" value="KAK7292191.1"/>
    <property type="molecule type" value="Genomic_DNA"/>
</dbReference>
<keyword evidence="3" id="KW-1185">Reference proteome</keyword>
<dbReference type="Proteomes" id="UP001372338">
    <property type="component" value="Unassembled WGS sequence"/>
</dbReference>